<dbReference type="NCBIfam" id="NF047389">
    <property type="entry name" value="ATPase_Sll1717"/>
    <property type="match status" value="1"/>
</dbReference>
<proteinExistence type="predicted"/>
<dbReference type="InterPro" id="IPR059206">
    <property type="entry name" value="Sll1717-like"/>
</dbReference>
<evidence type="ECO:0000313" key="2">
    <source>
        <dbReference type="Proteomes" id="UP000318616"/>
    </source>
</evidence>
<reference evidence="1 2" key="1">
    <citation type="submission" date="2019-01" db="EMBL/GenBank/DDBJ databases">
        <title>Coherence of Microcystis species and biogeography revealed through population genomics.</title>
        <authorList>
            <person name="Perez-Carrascal O.M."/>
            <person name="Terrat Y."/>
            <person name="Giani A."/>
            <person name="Fortin N."/>
            <person name="Tromas N."/>
            <person name="Shapiro B.J."/>
        </authorList>
    </citation>
    <scope>NUCLEOTIDE SEQUENCE [LARGE SCALE GENOMIC DNA]</scope>
    <source>
        <strain evidence="1">Mw_MB_S_20031200_S109D</strain>
    </source>
</reference>
<comment type="caution">
    <text evidence="1">The sequence shown here is derived from an EMBL/GenBank/DDBJ whole genome shotgun (WGS) entry which is preliminary data.</text>
</comment>
<evidence type="ECO:0000313" key="1">
    <source>
        <dbReference type="EMBL" id="TRV28667.1"/>
    </source>
</evidence>
<name>A0A552M8B8_9CHRO</name>
<dbReference type="AlphaFoldDB" id="A0A552M8B8"/>
<protein>
    <submittedName>
        <fullName evidence="1">Uncharacterized protein</fullName>
    </submittedName>
</protein>
<dbReference type="Proteomes" id="UP000318616">
    <property type="component" value="Unassembled WGS sequence"/>
</dbReference>
<dbReference type="EMBL" id="SFAP01000033">
    <property type="protein sequence ID" value="TRV28667.1"/>
    <property type="molecule type" value="Genomic_DNA"/>
</dbReference>
<organism evidence="1 2">
    <name type="scientific">Microcystis wesenbergii Mw_MB_S_20031200_S109D</name>
    <dbReference type="NCBI Taxonomy" id="2486241"/>
    <lineage>
        <taxon>Bacteria</taxon>
        <taxon>Bacillati</taxon>
        <taxon>Cyanobacteriota</taxon>
        <taxon>Cyanophyceae</taxon>
        <taxon>Oscillatoriophycideae</taxon>
        <taxon>Chroococcales</taxon>
        <taxon>Microcystaceae</taxon>
        <taxon>Microcystis</taxon>
    </lineage>
</organism>
<gene>
    <name evidence="1" type="ORF">EWV88_02665</name>
</gene>
<sequence length="499" mass="58421">MAEFDKKKLLELMREIAPGKATAEQESDNEEVFLKNFFPVVDYKRALEPNILLIQGGRGVGKTELFRLLAIPSGREALVKSLNIRGLAPLKQTIWIAGFGRTRKTEKRFPTPEIIEKEMENATNLEWRSFWLGLILGVILQEKESDIASIIGQELDSNITTILQNRLSFLSEWRILVKDNFERLNYVLDKLDERLITSDHWLFITYDELDRLLTTYNALANPIRELLAFWLDRSRRWERIRPKIFLRTDLFREEFLGFPDASKLQSHRLEWRPSWLYQLWIKRLANSDQEMRDYLQIIPNLIYESPTKLGWNVRSDQQLFEELIEKMIGKYMGASPKKGITYRWIPNHLQDTGGRIAPRSFLKLFDLAAAKRLDRFESFEQLTERQLLQPSDLQGALMDTSEDRIKELAQEEYPWLESLKTNLEGLKAPMPKETFLDAVRSTKWSPEKLPPVTEPEEIMQYLIQLGVVESRLDGRINIPEIYLYGFQVKRSGGVKRPKS</sequence>
<accession>A0A552M8B8</accession>